<feature type="compositionally biased region" description="Low complexity" evidence="1">
    <location>
        <begin position="201"/>
        <end position="218"/>
    </location>
</feature>
<feature type="region of interest" description="Disordered" evidence="1">
    <location>
        <begin position="370"/>
        <end position="397"/>
    </location>
</feature>
<reference evidence="2" key="1">
    <citation type="submission" date="2022-01" db="EMBL/GenBank/DDBJ databases">
        <authorList>
            <person name="King R."/>
        </authorList>
    </citation>
    <scope>NUCLEOTIDE SEQUENCE</scope>
</reference>
<dbReference type="OrthoDB" id="2448405at2759"/>
<dbReference type="EMBL" id="OU892277">
    <property type="protein sequence ID" value="CAG9760114.1"/>
    <property type="molecule type" value="Genomic_DNA"/>
</dbReference>
<feature type="region of interest" description="Disordered" evidence="1">
    <location>
        <begin position="507"/>
        <end position="571"/>
    </location>
</feature>
<protein>
    <recommendedName>
        <fullName evidence="4">ALMS motif domain-containing protein</fullName>
    </recommendedName>
</protein>
<feature type="compositionally biased region" description="Polar residues" evidence="1">
    <location>
        <begin position="370"/>
        <end position="393"/>
    </location>
</feature>
<feature type="region of interest" description="Disordered" evidence="1">
    <location>
        <begin position="269"/>
        <end position="296"/>
    </location>
</feature>
<feature type="compositionally biased region" description="Basic and acidic residues" evidence="1">
    <location>
        <begin position="72"/>
        <end position="85"/>
    </location>
</feature>
<feature type="compositionally biased region" description="Basic and acidic residues" evidence="1">
    <location>
        <begin position="511"/>
        <end position="528"/>
    </location>
</feature>
<dbReference type="Proteomes" id="UP001152799">
    <property type="component" value="Chromosome 1"/>
</dbReference>
<feature type="region of interest" description="Disordered" evidence="1">
    <location>
        <begin position="1108"/>
        <end position="1127"/>
    </location>
</feature>
<feature type="compositionally biased region" description="Polar residues" evidence="1">
    <location>
        <begin position="87"/>
        <end position="96"/>
    </location>
</feature>
<feature type="region of interest" description="Disordered" evidence="1">
    <location>
        <begin position="179"/>
        <end position="219"/>
    </location>
</feature>
<feature type="compositionally biased region" description="Polar residues" evidence="1">
    <location>
        <begin position="26"/>
        <end position="36"/>
    </location>
</feature>
<feature type="region of interest" description="Disordered" evidence="1">
    <location>
        <begin position="841"/>
        <end position="876"/>
    </location>
</feature>
<proteinExistence type="predicted"/>
<feature type="region of interest" description="Disordered" evidence="1">
    <location>
        <begin position="26"/>
        <end position="110"/>
    </location>
</feature>
<feature type="compositionally biased region" description="Basic and acidic residues" evidence="1">
    <location>
        <begin position="1289"/>
        <end position="1301"/>
    </location>
</feature>
<organism evidence="2 3">
    <name type="scientific">Ceutorhynchus assimilis</name>
    <name type="common">cabbage seed weevil</name>
    <dbReference type="NCBI Taxonomy" id="467358"/>
    <lineage>
        <taxon>Eukaryota</taxon>
        <taxon>Metazoa</taxon>
        <taxon>Ecdysozoa</taxon>
        <taxon>Arthropoda</taxon>
        <taxon>Hexapoda</taxon>
        <taxon>Insecta</taxon>
        <taxon>Pterygota</taxon>
        <taxon>Neoptera</taxon>
        <taxon>Endopterygota</taxon>
        <taxon>Coleoptera</taxon>
        <taxon>Polyphaga</taxon>
        <taxon>Cucujiformia</taxon>
        <taxon>Curculionidae</taxon>
        <taxon>Ceutorhynchinae</taxon>
        <taxon>Ceutorhynchus</taxon>
    </lineage>
</organism>
<feature type="compositionally biased region" description="Low complexity" evidence="1">
    <location>
        <begin position="862"/>
        <end position="876"/>
    </location>
</feature>
<evidence type="ECO:0000313" key="3">
    <source>
        <dbReference type="Proteomes" id="UP001152799"/>
    </source>
</evidence>
<evidence type="ECO:0000313" key="2">
    <source>
        <dbReference type="EMBL" id="CAG9760114.1"/>
    </source>
</evidence>
<sequence>MSSDEVDKSTEQVLEYYKKYSQNRNLPKYFSGTSVSYLPPINTESTDEQDDKSFEKTPAKSLYQSNQPIDIPEIRIVEEQPKDVTGDSPNASSLESPSAEHKKLEWDNGADIGYNSARKNSELQLRKSSSLPIFDNLKEIKPNVIIPITRPSSTIKALTSSVLIDALIFSSTSSSDASKKSLEKVSSSSSTTTEGNPKPLSSSSTSSSNAPVNANSSSLDADETRFKGFQMSLDFLKNKFGIPDAQSTPYIVSNEKTTENLTPLTAKVVGQKPSRSKSEASQASKTKMQKIDKPYDANCSAPDLTLSNKSQTIQIEKFRQPKIENQFEYKTEAAQQQASTLKTNIVSISEDSASSFEYFSVNKERIQTQKSAFENSSKENPITSKKISLSESGNDSRTDDIDRLLEAFHKLLETKKISSTKKKKYMKKVFREFCQIESSGNSTTSSDLFFPKKSLSSKVDSKEITPVVASSKDTKHSHISSNESRSITESECQQCIEEIECIIKVSPTDSEPDKTKRAEKLPAKDKISTSKNINAIASSGESSQPPTNAQLATSPRALESEGVSKDLNRKLSSQTGITQTIRQDQVVPADINICEANYKASRTNSKKAIATTPTSLPRSDSQLSDKCSVDCLSTFAEKERNYHLNWINSEISHLSKIKIILEKKKLEKNNKTTRTQRHIYNITEKHGSLSRNFVIQTKVPEDQTVNNYIINGKEYVVSGSGKSEGKSIDSDVPYKANIELNYNEYENNIEIRTICNFCKKVECLCSNATLNSKLSSLKSNSNLCLNCEQQVCCCEKGNSEGNSVEGKNVVAPKISHQKPGKPQKVCLSCQLVDCGCQNQKDLSEDKDSQIPSRGTISYKGASSNSSTQSHISSSDSSNSLKKVFKKCRCTIADAKCSCFFVKKLLDRFQMPQGQIAGLHKGIEPPTAGSLNSLSQDKCWKRSRVGNLSAATSSCKSSQTKADIIFASTQTEIARNSVPKMDRETFTSTEQKEMHIGLPKISLEIEEQDEIFAEKVEMTYEKNACSVAPKNSTTYRHFGTQVFPNFGTAESKSSVAKLYENVQVQPVEKLNKNLNTEPPNTEDNEGDKATCDIAEEICSKCQKGRSKSANEKTNVTTPESENRTSDSESSPLFRITCYCCKQKAFLVEVSFLQKGNDSLPYCSRCYYKRPDHCFHDPKYMLPKWQNEQNREGIQFCSCCRVDNTKCRRRPESLAYTLILQDHNLKRRCKSSKSSLNNVKVQNGWSRKSFKNQENYDRKCDDRKNSLGREKRNKTDKDDSGRAKWKKTSKSRADVKKTNNSKKEDEAQYTLMEYLIQNRPKFILSAEYRRQMLLNSRIIRERHKDALKINFLVTNSRQSNKENYKLFTEKEMRDINKKNYEKLPEVQGRLINQRESQLRQADRLISHSLAKKVQKSVLKGKGSFPIDKPLTN</sequence>
<feature type="region of interest" description="Disordered" evidence="1">
    <location>
        <begin position="467"/>
        <end position="487"/>
    </location>
</feature>
<gene>
    <name evidence="2" type="ORF">CEUTPL_LOCUS850</name>
</gene>
<name>A0A9N9QIL6_9CUCU</name>
<accession>A0A9N9QIL6</accession>
<feature type="region of interest" description="Disordered" evidence="1">
    <location>
        <begin position="1254"/>
        <end position="1301"/>
    </location>
</feature>
<evidence type="ECO:0000256" key="1">
    <source>
        <dbReference type="SAM" id="MobiDB-lite"/>
    </source>
</evidence>
<evidence type="ECO:0008006" key="4">
    <source>
        <dbReference type="Google" id="ProtNLM"/>
    </source>
</evidence>
<feature type="compositionally biased region" description="Low complexity" evidence="1">
    <location>
        <begin position="184"/>
        <end position="193"/>
    </location>
</feature>
<keyword evidence="3" id="KW-1185">Reference proteome</keyword>
<feature type="compositionally biased region" description="Basic and acidic residues" evidence="1">
    <location>
        <begin position="558"/>
        <end position="569"/>
    </location>
</feature>
<feature type="compositionally biased region" description="Polar residues" evidence="1">
    <location>
        <begin position="529"/>
        <end position="553"/>
    </location>
</feature>
<feature type="compositionally biased region" description="Basic and acidic residues" evidence="1">
    <location>
        <begin position="1254"/>
        <end position="1280"/>
    </location>
</feature>